<feature type="compositionally biased region" description="Basic and acidic residues" evidence="1">
    <location>
        <begin position="14"/>
        <end position="26"/>
    </location>
</feature>
<evidence type="ECO:0000313" key="3">
    <source>
        <dbReference type="Proteomes" id="UP001152622"/>
    </source>
</evidence>
<dbReference type="AlphaFoldDB" id="A0A9Q1G8E9"/>
<proteinExistence type="predicted"/>
<dbReference type="Proteomes" id="UP001152622">
    <property type="component" value="Chromosome 2"/>
</dbReference>
<feature type="region of interest" description="Disordered" evidence="1">
    <location>
        <begin position="1"/>
        <end position="26"/>
    </location>
</feature>
<evidence type="ECO:0000256" key="1">
    <source>
        <dbReference type="SAM" id="MobiDB-lite"/>
    </source>
</evidence>
<dbReference type="OrthoDB" id="98591at2759"/>
<keyword evidence="3" id="KW-1185">Reference proteome</keyword>
<sequence length="98" mass="11179">MAMPSFSDSSIGGLERERGNPHKSRSDCSDYWGFQYLINPSDLQTVIGQLKVSILAPVHVKNLTVVEAFHNLTLVLQDYLRRKYSDVSSLRIIRITRK</sequence>
<dbReference type="EMBL" id="JAINUF010000002">
    <property type="protein sequence ID" value="KAJ8376794.1"/>
    <property type="molecule type" value="Genomic_DNA"/>
</dbReference>
<accession>A0A9Q1G8E9</accession>
<feature type="compositionally biased region" description="Polar residues" evidence="1">
    <location>
        <begin position="1"/>
        <end position="10"/>
    </location>
</feature>
<name>A0A9Q1G8E9_SYNKA</name>
<evidence type="ECO:0000313" key="2">
    <source>
        <dbReference type="EMBL" id="KAJ8376794.1"/>
    </source>
</evidence>
<reference evidence="2" key="1">
    <citation type="journal article" date="2023" name="Science">
        <title>Genome structures resolve the early diversification of teleost fishes.</title>
        <authorList>
            <person name="Parey E."/>
            <person name="Louis A."/>
            <person name="Montfort J."/>
            <person name="Bouchez O."/>
            <person name="Roques C."/>
            <person name="Iampietro C."/>
            <person name="Lluch J."/>
            <person name="Castinel A."/>
            <person name="Donnadieu C."/>
            <person name="Desvignes T."/>
            <person name="Floi Bucao C."/>
            <person name="Jouanno E."/>
            <person name="Wen M."/>
            <person name="Mejri S."/>
            <person name="Dirks R."/>
            <person name="Jansen H."/>
            <person name="Henkel C."/>
            <person name="Chen W.J."/>
            <person name="Zahm M."/>
            <person name="Cabau C."/>
            <person name="Klopp C."/>
            <person name="Thompson A.W."/>
            <person name="Robinson-Rechavi M."/>
            <person name="Braasch I."/>
            <person name="Lecointre G."/>
            <person name="Bobe J."/>
            <person name="Postlethwait J.H."/>
            <person name="Berthelot C."/>
            <person name="Roest Crollius H."/>
            <person name="Guiguen Y."/>
        </authorList>
    </citation>
    <scope>NUCLEOTIDE SEQUENCE</scope>
    <source>
        <strain evidence="2">WJC10195</strain>
    </source>
</reference>
<organism evidence="2 3">
    <name type="scientific">Synaphobranchus kaupii</name>
    <name type="common">Kaup's arrowtooth eel</name>
    <dbReference type="NCBI Taxonomy" id="118154"/>
    <lineage>
        <taxon>Eukaryota</taxon>
        <taxon>Metazoa</taxon>
        <taxon>Chordata</taxon>
        <taxon>Craniata</taxon>
        <taxon>Vertebrata</taxon>
        <taxon>Euteleostomi</taxon>
        <taxon>Actinopterygii</taxon>
        <taxon>Neopterygii</taxon>
        <taxon>Teleostei</taxon>
        <taxon>Anguilliformes</taxon>
        <taxon>Synaphobranchidae</taxon>
        <taxon>Synaphobranchus</taxon>
    </lineage>
</organism>
<protein>
    <submittedName>
        <fullName evidence="2">Uncharacterized protein</fullName>
    </submittedName>
</protein>
<comment type="caution">
    <text evidence="2">The sequence shown here is derived from an EMBL/GenBank/DDBJ whole genome shotgun (WGS) entry which is preliminary data.</text>
</comment>
<gene>
    <name evidence="2" type="ORF">SKAU_G00073740</name>
</gene>